<keyword evidence="1" id="KW-0472">Membrane</keyword>
<evidence type="ECO:0000256" key="1">
    <source>
        <dbReference type="SAM" id="Phobius"/>
    </source>
</evidence>
<dbReference type="Proteomes" id="UP000887577">
    <property type="component" value="Unplaced"/>
</dbReference>
<reference evidence="3" key="1">
    <citation type="submission" date="2022-11" db="UniProtKB">
        <authorList>
            <consortium name="WormBaseParasite"/>
        </authorList>
    </citation>
    <scope>IDENTIFICATION</scope>
</reference>
<sequence length="163" mass="17831">MIIPIGFYSFAIALLFKHRNSAAILQHSKPNSSTAHANVEARLIIPCIFNSVVFIIGQVVITIGTGEGKWATWTVLLLFSCNSAVNPVLLVLFSAIIRNKILQIFGVKRESQTRYMVVPNGQTSCSPSPPLKGLERISNSRSIPNLAKVSLISYNKDPYSCAV</sequence>
<keyword evidence="1" id="KW-1133">Transmembrane helix</keyword>
<dbReference type="AlphaFoldDB" id="A0A914YF94"/>
<keyword evidence="1" id="KW-0812">Transmembrane</keyword>
<proteinExistence type="predicted"/>
<evidence type="ECO:0000313" key="2">
    <source>
        <dbReference type="Proteomes" id="UP000887577"/>
    </source>
</evidence>
<dbReference type="SUPFAM" id="SSF81321">
    <property type="entry name" value="Family A G protein-coupled receptor-like"/>
    <property type="match status" value="1"/>
</dbReference>
<accession>A0A914YF94</accession>
<keyword evidence="2" id="KW-1185">Reference proteome</keyword>
<feature type="transmembrane region" description="Helical" evidence="1">
    <location>
        <begin position="43"/>
        <end position="64"/>
    </location>
</feature>
<dbReference type="Gene3D" id="1.20.1070.10">
    <property type="entry name" value="Rhodopsin 7-helix transmembrane proteins"/>
    <property type="match status" value="1"/>
</dbReference>
<organism evidence="2 3">
    <name type="scientific">Panagrolaimus superbus</name>
    <dbReference type="NCBI Taxonomy" id="310955"/>
    <lineage>
        <taxon>Eukaryota</taxon>
        <taxon>Metazoa</taxon>
        <taxon>Ecdysozoa</taxon>
        <taxon>Nematoda</taxon>
        <taxon>Chromadorea</taxon>
        <taxon>Rhabditida</taxon>
        <taxon>Tylenchina</taxon>
        <taxon>Panagrolaimomorpha</taxon>
        <taxon>Panagrolaimoidea</taxon>
        <taxon>Panagrolaimidae</taxon>
        <taxon>Panagrolaimus</taxon>
    </lineage>
</organism>
<name>A0A914YF94_9BILA</name>
<feature type="transmembrane region" description="Helical" evidence="1">
    <location>
        <begin position="70"/>
        <end position="93"/>
    </location>
</feature>
<evidence type="ECO:0000313" key="3">
    <source>
        <dbReference type="WBParaSite" id="PSU_v2.g18965.t1"/>
    </source>
</evidence>
<protein>
    <submittedName>
        <fullName evidence="3">G-protein coupled receptors family 1 profile domain-containing protein</fullName>
    </submittedName>
</protein>
<dbReference type="WBParaSite" id="PSU_v2.g18965.t1">
    <property type="protein sequence ID" value="PSU_v2.g18965.t1"/>
    <property type="gene ID" value="PSU_v2.g18965"/>
</dbReference>